<evidence type="ECO:0000256" key="1">
    <source>
        <dbReference type="SAM" id="MobiDB-lite"/>
    </source>
</evidence>
<dbReference type="InterPro" id="IPR000683">
    <property type="entry name" value="Gfo/Idh/MocA-like_OxRdtase_N"/>
</dbReference>
<dbReference type="PROSITE" id="PS51318">
    <property type="entry name" value="TAT"/>
    <property type="match status" value="1"/>
</dbReference>
<dbReference type="Pfam" id="PF01408">
    <property type="entry name" value="GFO_IDH_MocA"/>
    <property type="match status" value="1"/>
</dbReference>
<dbReference type="InterPro" id="IPR036291">
    <property type="entry name" value="NAD(P)-bd_dom_sf"/>
</dbReference>
<reference evidence="4 5" key="1">
    <citation type="submission" date="2019-02" db="EMBL/GenBank/DDBJ databases">
        <title>Deep-cultivation of Planctomycetes and their phenomic and genomic characterization uncovers novel biology.</title>
        <authorList>
            <person name="Wiegand S."/>
            <person name="Jogler M."/>
            <person name="Boedeker C."/>
            <person name="Pinto D."/>
            <person name="Vollmers J."/>
            <person name="Rivas-Marin E."/>
            <person name="Kohn T."/>
            <person name="Peeters S.H."/>
            <person name="Heuer A."/>
            <person name="Rast P."/>
            <person name="Oberbeckmann S."/>
            <person name="Bunk B."/>
            <person name="Jeske O."/>
            <person name="Meyerdierks A."/>
            <person name="Storesund J.E."/>
            <person name="Kallscheuer N."/>
            <person name="Luecker S."/>
            <person name="Lage O.M."/>
            <person name="Pohl T."/>
            <person name="Merkel B.J."/>
            <person name="Hornburger P."/>
            <person name="Mueller R.-W."/>
            <person name="Bruemmer F."/>
            <person name="Labrenz M."/>
            <person name="Spormann A.M."/>
            <person name="Op den Camp H."/>
            <person name="Overmann J."/>
            <person name="Amann R."/>
            <person name="Jetten M.S.M."/>
            <person name="Mascher T."/>
            <person name="Medema M.H."/>
            <person name="Devos D.P."/>
            <person name="Kaster A.-K."/>
            <person name="Ovreas L."/>
            <person name="Rohde M."/>
            <person name="Galperin M.Y."/>
            <person name="Jogler C."/>
        </authorList>
    </citation>
    <scope>NUCLEOTIDE SEQUENCE [LARGE SCALE GENOMIC DNA]</scope>
    <source>
        <strain evidence="4 5">ElP</strain>
    </source>
</reference>
<dbReference type="Pfam" id="PF19051">
    <property type="entry name" value="GFO_IDH_MocA_C2"/>
    <property type="match status" value="1"/>
</dbReference>
<accession>A0A518H594</accession>
<dbReference type="InterPro" id="IPR050463">
    <property type="entry name" value="Gfo/Idh/MocA_oxidrdct_glycsds"/>
</dbReference>
<feature type="domain" description="Gfo/Idh/MocA-like oxidoreductase N-terminal" evidence="2">
    <location>
        <begin position="43"/>
        <end position="166"/>
    </location>
</feature>
<dbReference type="EMBL" id="CP036426">
    <property type="protein sequence ID" value="QDV35988.1"/>
    <property type="molecule type" value="Genomic_DNA"/>
</dbReference>
<dbReference type="Gene3D" id="3.30.360.10">
    <property type="entry name" value="Dihydrodipicolinate Reductase, domain 2"/>
    <property type="match status" value="1"/>
</dbReference>
<dbReference type="Proteomes" id="UP000317835">
    <property type="component" value="Chromosome"/>
</dbReference>
<evidence type="ECO:0000313" key="4">
    <source>
        <dbReference type="EMBL" id="QDV35988.1"/>
    </source>
</evidence>
<evidence type="ECO:0000259" key="2">
    <source>
        <dbReference type="Pfam" id="PF01408"/>
    </source>
</evidence>
<dbReference type="GO" id="GO:0050112">
    <property type="term" value="F:inositol 2-dehydrogenase (NAD+) activity"/>
    <property type="evidence" value="ECO:0007669"/>
    <property type="project" value="UniProtKB-EC"/>
</dbReference>
<dbReference type="PANTHER" id="PTHR43818">
    <property type="entry name" value="BCDNA.GH03377"/>
    <property type="match status" value="1"/>
</dbReference>
<feature type="region of interest" description="Disordered" evidence="1">
    <location>
        <begin position="407"/>
        <end position="431"/>
    </location>
</feature>
<dbReference type="Gene3D" id="3.40.50.720">
    <property type="entry name" value="NAD(P)-binding Rossmann-like Domain"/>
    <property type="match status" value="1"/>
</dbReference>
<dbReference type="SUPFAM" id="SSF55347">
    <property type="entry name" value="Glyceraldehyde-3-phosphate dehydrogenase-like, C-terminal domain"/>
    <property type="match status" value="1"/>
</dbReference>
<dbReference type="RefSeq" id="WP_145271961.1">
    <property type="nucleotide sequence ID" value="NZ_CP036426.1"/>
</dbReference>
<name>A0A518H594_9BACT</name>
<evidence type="ECO:0000259" key="3">
    <source>
        <dbReference type="Pfam" id="PF19051"/>
    </source>
</evidence>
<dbReference type="OrthoDB" id="9788246at2"/>
<dbReference type="SUPFAM" id="SSF51735">
    <property type="entry name" value="NAD(P)-binding Rossmann-fold domains"/>
    <property type="match status" value="1"/>
</dbReference>
<feature type="domain" description="Gfo/Idh/MocA-like oxidoreductase bacterial type C-terminal" evidence="3">
    <location>
        <begin position="210"/>
        <end position="428"/>
    </location>
</feature>
<dbReference type="EC" id="1.1.1.18" evidence="4"/>
<organism evidence="4 5">
    <name type="scientific">Tautonia plasticadhaerens</name>
    <dbReference type="NCBI Taxonomy" id="2527974"/>
    <lineage>
        <taxon>Bacteria</taxon>
        <taxon>Pseudomonadati</taxon>
        <taxon>Planctomycetota</taxon>
        <taxon>Planctomycetia</taxon>
        <taxon>Isosphaerales</taxon>
        <taxon>Isosphaeraceae</taxon>
        <taxon>Tautonia</taxon>
    </lineage>
</organism>
<dbReference type="InterPro" id="IPR043906">
    <property type="entry name" value="Gfo/Idh/MocA_OxRdtase_bact_C"/>
</dbReference>
<dbReference type="AlphaFoldDB" id="A0A518H594"/>
<protein>
    <submittedName>
        <fullName evidence="4">Inositol 2-dehydrogenase</fullName>
        <ecNumber evidence="4">1.1.1.18</ecNumber>
    </submittedName>
</protein>
<sequence>MNTKGSPAISRRRFLGDGAGLGLAAAAFPAVVPSRAFGAVDRVRVGFIGVRNQGTNNLKAFLGRRDAQVAGLCDVDRDVLAGASSLVAERAGSSCPTHHDYRELLDRPDIDAVLITTPDHWHALPTVHACQAGKDVYCEKPLSLTVAEGRAMADAARTHDRVVQTGSQQRSSPEFRRAAEAVRNGRIGTVQEIVVGLPGVNFEGPAVADEAPPAALDYPFWLGPAPSRPYNPKQVHYNFRFFWPYSGGQMTNWGAHHLDIVQWALGRDESGPTGVEFVDAAFHPQGWYEVPTTSEVVYSYDDGITVRCRQGKGDPNGIRFAGSGGTIFVSRGKLRSEPGDLLDGPDGPDAVRLEESPDHHQNWIDCIKERRRPICDVEVGHRSATVCHLGNIAARLGRSIRWDPSREAIPGDEDASAMLSRPYREPWSLDA</sequence>
<evidence type="ECO:0000313" key="5">
    <source>
        <dbReference type="Proteomes" id="UP000317835"/>
    </source>
</evidence>
<dbReference type="PANTHER" id="PTHR43818:SF5">
    <property type="entry name" value="OXIDOREDUCTASE FAMILY PROTEIN"/>
    <property type="match status" value="1"/>
</dbReference>
<gene>
    <name evidence="4" type="primary">iolG_9</name>
    <name evidence="4" type="ORF">ElP_38980</name>
</gene>
<keyword evidence="4" id="KW-0560">Oxidoreductase</keyword>
<dbReference type="KEGG" id="tpla:ElP_38980"/>
<keyword evidence="5" id="KW-1185">Reference proteome</keyword>
<dbReference type="GO" id="GO:0000166">
    <property type="term" value="F:nucleotide binding"/>
    <property type="evidence" value="ECO:0007669"/>
    <property type="project" value="InterPro"/>
</dbReference>
<dbReference type="InterPro" id="IPR006311">
    <property type="entry name" value="TAT_signal"/>
</dbReference>
<proteinExistence type="predicted"/>